<evidence type="ECO:0000313" key="2">
    <source>
        <dbReference type="EMBL" id="MBZ5753049.1"/>
    </source>
</evidence>
<keyword evidence="3" id="KW-1185">Reference proteome</keyword>
<dbReference type="Pfam" id="PF13037">
    <property type="entry name" value="DUF3898"/>
    <property type="match status" value="1"/>
</dbReference>
<accession>A0ABS7UXU4</accession>
<feature type="domain" description="DUF3898" evidence="1">
    <location>
        <begin position="1"/>
        <end position="36"/>
    </location>
</feature>
<comment type="caution">
    <text evidence="2">The sequence shown here is derived from an EMBL/GenBank/DDBJ whole genome shotgun (WGS) entry which is preliminary data.</text>
</comment>
<dbReference type="InterPro" id="IPR025012">
    <property type="entry name" value="DUF3898"/>
</dbReference>
<evidence type="ECO:0000313" key="3">
    <source>
        <dbReference type="Proteomes" id="UP001165287"/>
    </source>
</evidence>
<protein>
    <submittedName>
        <fullName evidence="2">DUF3898 domain-containing protein</fullName>
    </submittedName>
</protein>
<evidence type="ECO:0000259" key="1">
    <source>
        <dbReference type="Pfam" id="PF13037"/>
    </source>
</evidence>
<organism evidence="2 3">
    <name type="scientific">Metabacillus rhizolycopersici</name>
    <dbReference type="NCBI Taxonomy" id="2875709"/>
    <lineage>
        <taxon>Bacteria</taxon>
        <taxon>Bacillati</taxon>
        <taxon>Bacillota</taxon>
        <taxon>Bacilli</taxon>
        <taxon>Bacillales</taxon>
        <taxon>Bacillaceae</taxon>
        <taxon>Metabacillus</taxon>
    </lineage>
</organism>
<dbReference type="EMBL" id="JAIQUM010000081">
    <property type="protein sequence ID" value="MBZ5753049.1"/>
    <property type="molecule type" value="Genomic_DNA"/>
</dbReference>
<sequence>GRYVLLVEADTIEFEKGVSPIEFHRPDDLHEIIERISRKGVGDY</sequence>
<proteinExistence type="predicted"/>
<feature type="non-terminal residue" evidence="2">
    <location>
        <position position="1"/>
    </location>
</feature>
<dbReference type="RefSeq" id="WP_224141481.1">
    <property type="nucleotide sequence ID" value="NZ_JAIQUM010000081.1"/>
</dbReference>
<reference evidence="2" key="1">
    <citation type="submission" date="2024-05" db="EMBL/GenBank/DDBJ databases">
        <title>Metabacillus sp. nov., isolated from the rhizosphere soil of tomato plants.</title>
        <authorList>
            <person name="Ma R."/>
        </authorList>
    </citation>
    <scope>NUCLEOTIDE SEQUENCE</scope>
    <source>
        <strain evidence="2">DBTR6</strain>
    </source>
</reference>
<dbReference type="Proteomes" id="UP001165287">
    <property type="component" value="Unassembled WGS sequence"/>
</dbReference>
<name>A0ABS7UXU4_9BACI</name>
<gene>
    <name evidence="2" type="ORF">K9V48_23145</name>
</gene>